<reference evidence="10" key="1">
    <citation type="journal article" date="2019" name="Int. J. Syst. Evol. Microbiol.">
        <title>The Global Catalogue of Microorganisms (GCM) 10K type strain sequencing project: providing services to taxonomists for standard genome sequencing and annotation.</title>
        <authorList>
            <consortium name="The Broad Institute Genomics Platform"/>
            <consortium name="The Broad Institute Genome Sequencing Center for Infectious Disease"/>
            <person name="Wu L."/>
            <person name="Ma J."/>
        </authorList>
    </citation>
    <scope>NUCLEOTIDE SEQUENCE [LARGE SCALE GENOMIC DNA]</scope>
    <source>
        <strain evidence="10">CGMCC 4.7192</strain>
    </source>
</reference>
<gene>
    <name evidence="6 9" type="primary">ruvA</name>
    <name evidence="9" type="ORF">ACFSKO_00700</name>
</gene>
<evidence type="ECO:0000259" key="8">
    <source>
        <dbReference type="Pfam" id="PF07499"/>
    </source>
</evidence>
<dbReference type="Gene3D" id="2.40.50.140">
    <property type="entry name" value="Nucleic acid-binding proteins"/>
    <property type="match status" value="1"/>
</dbReference>
<dbReference type="InterPro" id="IPR012340">
    <property type="entry name" value="NA-bd_OB-fold"/>
</dbReference>
<keyword evidence="1 6" id="KW-0963">Cytoplasm</keyword>
<dbReference type="EMBL" id="JBHUII010000001">
    <property type="protein sequence ID" value="MFD2204108.1"/>
    <property type="molecule type" value="Genomic_DNA"/>
</dbReference>
<dbReference type="InterPro" id="IPR011114">
    <property type="entry name" value="RuvA_C"/>
</dbReference>
<dbReference type="Pfam" id="PF14520">
    <property type="entry name" value="HHH_5"/>
    <property type="match status" value="1"/>
</dbReference>
<evidence type="ECO:0000313" key="9">
    <source>
        <dbReference type="EMBL" id="MFD2204108.1"/>
    </source>
</evidence>
<feature type="domain" description="Holliday junction DNA helicase RuvA C-terminal" evidence="8">
    <location>
        <begin position="160"/>
        <end position="207"/>
    </location>
</feature>
<feature type="region of interest" description="Domain III" evidence="6">
    <location>
        <begin position="155"/>
        <end position="208"/>
    </location>
</feature>
<dbReference type="Proteomes" id="UP001597294">
    <property type="component" value="Unassembled WGS sequence"/>
</dbReference>
<evidence type="ECO:0000256" key="4">
    <source>
        <dbReference type="ARBA" id="ARBA00023172"/>
    </source>
</evidence>
<dbReference type="GO" id="GO:0016787">
    <property type="term" value="F:hydrolase activity"/>
    <property type="evidence" value="ECO:0007669"/>
    <property type="project" value="UniProtKB-KW"/>
</dbReference>
<comment type="function">
    <text evidence="6">The RuvA-RuvB-RuvC complex processes Holliday junction (HJ) DNA during genetic recombination and DNA repair, while the RuvA-RuvB complex plays an important role in the rescue of blocked DNA replication forks via replication fork reversal (RFR). RuvA specifically binds to HJ cruciform DNA, conferring on it an open structure. The RuvB hexamer acts as an ATP-dependent pump, pulling dsDNA into and through the RuvAB complex. HJ branch migration allows RuvC to scan DNA until it finds its consensus sequence, where it cleaves and resolves the cruciform DNA.</text>
</comment>
<keyword evidence="5 6" id="KW-0234">DNA repair</keyword>
<dbReference type="Gene3D" id="1.10.8.10">
    <property type="entry name" value="DNA helicase RuvA subunit, C-terminal domain"/>
    <property type="match status" value="1"/>
</dbReference>
<evidence type="ECO:0000256" key="5">
    <source>
        <dbReference type="ARBA" id="ARBA00023204"/>
    </source>
</evidence>
<dbReference type="RefSeq" id="WP_380247345.1">
    <property type="nucleotide sequence ID" value="NZ_JBHUII010000001.1"/>
</dbReference>
<evidence type="ECO:0000256" key="6">
    <source>
        <dbReference type="HAMAP-Rule" id="MF_00031"/>
    </source>
</evidence>
<comment type="caution">
    <text evidence="6">Lacks conserved residue(s) required for the propagation of feature annotation.</text>
</comment>
<dbReference type="CDD" id="cd14332">
    <property type="entry name" value="UBA_RuvA_C"/>
    <property type="match status" value="1"/>
</dbReference>
<comment type="subunit">
    <text evidence="6">Homotetramer. Forms an RuvA(8)-RuvB(12)-Holliday junction (HJ) complex. HJ DNA is sandwiched between 2 RuvA tetramers; dsDNA enters through RuvA and exits via RuvB. An RuvB hexamer assembles on each DNA strand where it exits the tetramer. Each RuvB hexamer is contacted by two RuvA subunits (via domain III) on 2 adjacent RuvB subunits; this complex drives branch migration. In the full resolvosome a probable DNA-RuvA(4)-RuvB(12)-RuvC(2) complex forms which resolves the HJ.</text>
</comment>
<comment type="domain">
    <text evidence="6">Has three domains with a flexible linker between the domains II and III and assumes an 'L' shape. Domain III is highly mobile and contacts RuvB.</text>
</comment>
<evidence type="ECO:0000259" key="7">
    <source>
        <dbReference type="Pfam" id="PF01330"/>
    </source>
</evidence>
<comment type="similarity">
    <text evidence="6">Belongs to the RuvA family.</text>
</comment>
<dbReference type="InterPro" id="IPR000085">
    <property type="entry name" value="RuvA"/>
</dbReference>
<dbReference type="SUPFAM" id="SSF50249">
    <property type="entry name" value="Nucleic acid-binding proteins"/>
    <property type="match status" value="1"/>
</dbReference>
<organism evidence="9 10">
    <name type="scientific">Kiloniella antarctica</name>
    <dbReference type="NCBI Taxonomy" id="1550907"/>
    <lineage>
        <taxon>Bacteria</taxon>
        <taxon>Pseudomonadati</taxon>
        <taxon>Pseudomonadota</taxon>
        <taxon>Alphaproteobacteria</taxon>
        <taxon>Rhodospirillales</taxon>
        <taxon>Kiloniellaceae</taxon>
        <taxon>Kiloniella</taxon>
    </lineage>
</organism>
<feature type="domain" description="DNA helicase Holliday junction RuvA type" evidence="7">
    <location>
        <begin position="1"/>
        <end position="62"/>
    </location>
</feature>
<keyword evidence="4 6" id="KW-0233">DNA recombination</keyword>
<evidence type="ECO:0000313" key="10">
    <source>
        <dbReference type="Proteomes" id="UP001597294"/>
    </source>
</evidence>
<dbReference type="InterPro" id="IPR010994">
    <property type="entry name" value="RuvA_2-like"/>
</dbReference>
<comment type="caution">
    <text evidence="9">The sequence shown here is derived from an EMBL/GenBank/DDBJ whole genome shotgun (WGS) entry which is preliminary data.</text>
</comment>
<sequence>MIGKLTGKVDSTGDDWVMLDVGGVGYIAFCSSRTLSALPEEGEVTSLLIETHVREDHIHLFGFATQAEKEWYLILGTVQGVGAKVGLAILSAISPDELSVAIAAQDKTTLTRASGVGPKLAVRIVNELKDKIAKLSLGVSGQVVNTSSENKGNATPALAVSEDAVSALVNLGYRRSEAYSAVAKVSSEQGLDAPLEKLIKGGLSELMR</sequence>
<accession>A0ABW5BGZ5</accession>
<dbReference type="HAMAP" id="MF_00031">
    <property type="entry name" value="DNA_HJ_migration_RuvA"/>
    <property type="match status" value="1"/>
</dbReference>
<dbReference type="Pfam" id="PF07499">
    <property type="entry name" value="RuvA_C"/>
    <property type="match status" value="1"/>
</dbReference>
<keyword evidence="10" id="KW-1185">Reference proteome</keyword>
<dbReference type="GO" id="GO:0003678">
    <property type="term" value="F:DNA helicase activity"/>
    <property type="evidence" value="ECO:0007669"/>
    <property type="project" value="UniProtKB-EC"/>
</dbReference>
<dbReference type="Gene3D" id="1.10.150.20">
    <property type="entry name" value="5' to 3' exonuclease, C-terminal subdomain"/>
    <property type="match status" value="1"/>
</dbReference>
<proteinExistence type="inferred from homology"/>
<dbReference type="SUPFAM" id="SSF46929">
    <property type="entry name" value="DNA helicase RuvA subunit, C-terminal domain"/>
    <property type="match status" value="1"/>
</dbReference>
<feature type="region of interest" description="Domain I" evidence="6">
    <location>
        <begin position="1"/>
        <end position="64"/>
    </location>
</feature>
<evidence type="ECO:0000256" key="1">
    <source>
        <dbReference type="ARBA" id="ARBA00022490"/>
    </source>
</evidence>
<protein>
    <recommendedName>
        <fullName evidence="6">Holliday junction branch migration complex subunit RuvA</fullName>
    </recommendedName>
</protein>
<dbReference type="NCBIfam" id="TIGR00084">
    <property type="entry name" value="ruvA"/>
    <property type="match status" value="1"/>
</dbReference>
<dbReference type="Pfam" id="PF01330">
    <property type="entry name" value="RuvA_N"/>
    <property type="match status" value="1"/>
</dbReference>
<evidence type="ECO:0000256" key="3">
    <source>
        <dbReference type="ARBA" id="ARBA00023125"/>
    </source>
</evidence>
<dbReference type="InterPro" id="IPR013849">
    <property type="entry name" value="DNA_helicase_Holl-junc_RuvA_I"/>
</dbReference>
<dbReference type="SUPFAM" id="SSF47781">
    <property type="entry name" value="RuvA domain 2-like"/>
    <property type="match status" value="1"/>
</dbReference>
<keyword evidence="9" id="KW-0378">Hydrolase</keyword>
<keyword evidence="3 6" id="KW-0238">DNA-binding</keyword>
<evidence type="ECO:0000256" key="2">
    <source>
        <dbReference type="ARBA" id="ARBA00022763"/>
    </source>
</evidence>
<comment type="subcellular location">
    <subcellularLocation>
        <location evidence="6">Cytoplasm</location>
    </subcellularLocation>
</comment>
<keyword evidence="2 6" id="KW-0227">DNA damage</keyword>
<dbReference type="InterPro" id="IPR036267">
    <property type="entry name" value="RuvA_C_sf"/>
</dbReference>
<name>A0ABW5BGZ5_9PROT</name>